<dbReference type="Gene3D" id="1.25.40.10">
    <property type="entry name" value="Tetratricopeptide repeat domain"/>
    <property type="match status" value="1"/>
</dbReference>
<sequence>MVNPPRLSIIWTVAVKNPNTKLADWIGRSRWTNGELARQVRSRAAEWGHAHVSSDTSSVRRWVSLGEVPRHPVPAILADLFSARFGYRVTTYDLGLGESPDVDRALNYSSSWAVTVEAVTELGRADVDRRSFLAGTPFAAVAAVGPSRDWLLNTLDQQPEPGPQVRLEDVTAVKNMFGAFQEMDIFQGGGSGRLALAAYMNQHVYPLLRRTHTEDVRHALCSAAAEQTYLLGWMAFDSGEHGTAQRYLIQALRLAEESKDPALGAHVLAGMADQATLLGHPDEGKRLAQAGRQGLIRTNSRACLADLWTLEARAHAVLGDKKATVHAINQAEQSFAKVDAAKEPEWAKFIDPAYLGGEWANAFRDIDRPDHAEEHARTSIAHARKQNRARRGAMSQAALAVTHLQRRDLEAAHAAGVRTLDLARRVKSSRSVEAVQDLQRRMIPFGRHPLVADFNERARVLQAA</sequence>
<evidence type="ECO:0000313" key="2">
    <source>
        <dbReference type="Proteomes" id="UP001500879"/>
    </source>
</evidence>
<accession>A0ABP3IUE6</accession>
<dbReference type="InterPro" id="IPR011990">
    <property type="entry name" value="TPR-like_helical_dom_sf"/>
</dbReference>
<gene>
    <name evidence="1" type="ORF">GCM10010357_56890</name>
</gene>
<evidence type="ECO:0008006" key="3">
    <source>
        <dbReference type="Google" id="ProtNLM"/>
    </source>
</evidence>
<comment type="caution">
    <text evidence="1">The sequence shown here is derived from an EMBL/GenBank/DDBJ whole genome shotgun (WGS) entry which is preliminary data.</text>
</comment>
<protein>
    <recommendedName>
        <fullName evidence="3">Transcriptional regulator</fullName>
    </recommendedName>
</protein>
<keyword evidence="2" id="KW-1185">Reference proteome</keyword>
<reference evidence="2" key="1">
    <citation type="journal article" date="2019" name="Int. J. Syst. Evol. Microbiol.">
        <title>The Global Catalogue of Microorganisms (GCM) 10K type strain sequencing project: providing services to taxonomists for standard genome sequencing and annotation.</title>
        <authorList>
            <consortium name="The Broad Institute Genomics Platform"/>
            <consortium name="The Broad Institute Genome Sequencing Center for Infectious Disease"/>
            <person name="Wu L."/>
            <person name="Ma J."/>
        </authorList>
    </citation>
    <scope>NUCLEOTIDE SEQUENCE [LARGE SCALE GENOMIC DNA]</scope>
    <source>
        <strain evidence="2">JCM 4788</strain>
    </source>
</reference>
<proteinExistence type="predicted"/>
<name>A0ABP3IUE6_9ACTN</name>
<dbReference type="EMBL" id="BAAABX010000059">
    <property type="protein sequence ID" value="GAA0427829.1"/>
    <property type="molecule type" value="Genomic_DNA"/>
</dbReference>
<evidence type="ECO:0000313" key="1">
    <source>
        <dbReference type="EMBL" id="GAA0427829.1"/>
    </source>
</evidence>
<organism evidence="1 2">
    <name type="scientific">Streptomyces luteireticuli</name>
    <dbReference type="NCBI Taxonomy" id="173858"/>
    <lineage>
        <taxon>Bacteria</taxon>
        <taxon>Bacillati</taxon>
        <taxon>Actinomycetota</taxon>
        <taxon>Actinomycetes</taxon>
        <taxon>Kitasatosporales</taxon>
        <taxon>Streptomycetaceae</taxon>
        <taxon>Streptomyces</taxon>
    </lineage>
</organism>
<dbReference type="Proteomes" id="UP001500879">
    <property type="component" value="Unassembled WGS sequence"/>
</dbReference>